<dbReference type="InterPro" id="IPR004127">
    <property type="entry name" value="Prefoldin_subunit_alpha"/>
</dbReference>
<dbReference type="PANTHER" id="PTHR12674">
    <property type="entry name" value="PREFOLDIN SUBUNIT 5"/>
    <property type="match status" value="1"/>
</dbReference>
<dbReference type="GO" id="GO:1990113">
    <property type="term" value="P:RNA polymerase I assembly"/>
    <property type="evidence" value="ECO:0007669"/>
    <property type="project" value="TreeGrafter"/>
</dbReference>
<evidence type="ECO:0000313" key="2">
    <source>
        <dbReference type="EMBL" id="JAC65204.1"/>
    </source>
</evidence>
<dbReference type="SUPFAM" id="SSF46579">
    <property type="entry name" value="Prefoldin"/>
    <property type="match status" value="1"/>
</dbReference>
<evidence type="ECO:0000256" key="1">
    <source>
        <dbReference type="ARBA" id="ARBA00010048"/>
    </source>
</evidence>
<dbReference type="NCBIfam" id="TIGR00293">
    <property type="entry name" value="prefoldin subunit alpha"/>
    <property type="match status" value="1"/>
</dbReference>
<protein>
    <submittedName>
        <fullName evidence="2">Prefoldin alpha subunit</fullName>
    </submittedName>
</protein>
<dbReference type="GO" id="GO:0016272">
    <property type="term" value="C:prefoldin complex"/>
    <property type="evidence" value="ECO:0007669"/>
    <property type="project" value="InterPro"/>
</dbReference>
<dbReference type="Pfam" id="PF02996">
    <property type="entry name" value="Prefoldin"/>
    <property type="match status" value="1"/>
</dbReference>
<sequence>MSEKERAFDLNTLTHQQLGGLKEQLEGELENLFHSLRTFQDVLKQYNLSELALSSLKDQEPGRQILLPLTSSLYVSGELQDPRHVLVDIGTGYFVEKDCLEGIDFCKRKATMLKSNSEELMKLVREKQEAIAQVQRVLRSKASTGTAGG</sequence>
<dbReference type="GO" id="GO:0051082">
    <property type="term" value="F:unfolded protein binding"/>
    <property type="evidence" value="ECO:0007669"/>
    <property type="project" value="InterPro"/>
</dbReference>
<organism evidence="2">
    <name type="scientific">Tetraselmis sp. GSL018</name>
    <dbReference type="NCBI Taxonomy" id="582737"/>
    <lineage>
        <taxon>Eukaryota</taxon>
        <taxon>Viridiplantae</taxon>
        <taxon>Chlorophyta</taxon>
        <taxon>core chlorophytes</taxon>
        <taxon>Chlorodendrophyceae</taxon>
        <taxon>Chlorodendrales</taxon>
        <taxon>Chlorodendraceae</taxon>
        <taxon>Tetraselmis</taxon>
    </lineage>
</organism>
<dbReference type="PANTHER" id="PTHR12674:SF2">
    <property type="entry name" value="PREFOLDIN SUBUNIT 5"/>
    <property type="match status" value="1"/>
</dbReference>
<dbReference type="EMBL" id="GBEZ01021553">
    <property type="protein sequence ID" value="JAC65204.1"/>
    <property type="molecule type" value="Transcribed_RNA"/>
</dbReference>
<dbReference type="GO" id="GO:0005737">
    <property type="term" value="C:cytoplasm"/>
    <property type="evidence" value="ECO:0007669"/>
    <property type="project" value="TreeGrafter"/>
</dbReference>
<dbReference type="GO" id="GO:1990114">
    <property type="term" value="P:RNA polymerase II core complex assembly"/>
    <property type="evidence" value="ECO:0007669"/>
    <property type="project" value="TreeGrafter"/>
</dbReference>
<dbReference type="GO" id="GO:1990115">
    <property type="term" value="P:RNA polymerase III assembly"/>
    <property type="evidence" value="ECO:0007669"/>
    <property type="project" value="TreeGrafter"/>
</dbReference>
<dbReference type="Gene3D" id="1.10.287.370">
    <property type="match status" value="1"/>
</dbReference>
<proteinExistence type="inferred from homology"/>
<dbReference type="AlphaFoldDB" id="A0A061R393"/>
<gene>
    <name evidence="2" type="primary">PFDA</name>
    <name evidence="2" type="ORF">TSPGSL018_16552</name>
</gene>
<name>A0A061R393_9CHLO</name>
<dbReference type="CDD" id="cd23157">
    <property type="entry name" value="Prefoldin_5"/>
    <property type="match status" value="1"/>
</dbReference>
<accession>A0A061R393</accession>
<reference evidence="2" key="1">
    <citation type="submission" date="2014-05" db="EMBL/GenBank/DDBJ databases">
        <title>The transcriptome of the halophilic microalga Tetraselmis sp. GSL018 isolated from the Great Salt Lake, Utah.</title>
        <authorList>
            <person name="Jinkerson R.E."/>
            <person name="D'Adamo S."/>
            <person name="Posewitz M.C."/>
        </authorList>
    </citation>
    <scope>NUCLEOTIDE SEQUENCE</scope>
    <source>
        <strain evidence="2">GSL018</strain>
    </source>
</reference>
<dbReference type="GO" id="GO:0006457">
    <property type="term" value="P:protein folding"/>
    <property type="evidence" value="ECO:0007669"/>
    <property type="project" value="InterPro"/>
</dbReference>
<comment type="similarity">
    <text evidence="1">Belongs to the prefoldin subunit alpha family.</text>
</comment>
<dbReference type="InterPro" id="IPR009053">
    <property type="entry name" value="Prefoldin"/>
</dbReference>
<dbReference type="InterPro" id="IPR011599">
    <property type="entry name" value="PFD_alpha_archaea"/>
</dbReference>
<dbReference type="GO" id="GO:0009409">
    <property type="term" value="P:response to cold"/>
    <property type="evidence" value="ECO:0007669"/>
    <property type="project" value="UniProtKB-ARBA"/>
</dbReference>